<accession>A0ABU3W1J3</accession>
<dbReference type="PANTHER" id="PTHR44936">
    <property type="entry name" value="SENSOR PROTEIN CREC"/>
    <property type="match status" value="1"/>
</dbReference>
<dbReference type="InterPro" id="IPR005467">
    <property type="entry name" value="His_kinase_dom"/>
</dbReference>
<dbReference type="PROSITE" id="PS50109">
    <property type="entry name" value="HIS_KIN"/>
    <property type="match status" value="1"/>
</dbReference>
<protein>
    <recommendedName>
        <fullName evidence="2">histidine kinase</fullName>
        <ecNumber evidence="2">2.7.13.3</ecNumber>
    </recommendedName>
</protein>
<evidence type="ECO:0000313" key="9">
    <source>
        <dbReference type="Proteomes" id="UP001269819"/>
    </source>
</evidence>
<dbReference type="Pfam" id="PF02518">
    <property type="entry name" value="HATPase_c"/>
    <property type="match status" value="1"/>
</dbReference>
<proteinExistence type="predicted"/>
<dbReference type="SMART" id="SM00387">
    <property type="entry name" value="HATPase_c"/>
    <property type="match status" value="1"/>
</dbReference>
<comment type="caution">
    <text evidence="8">The sequence shown here is derived from an EMBL/GenBank/DDBJ whole genome shotgun (WGS) entry which is preliminary data.</text>
</comment>
<gene>
    <name evidence="8" type="ORF">RYS15_17085</name>
</gene>
<reference evidence="8 9" key="1">
    <citation type="submission" date="2023-10" db="EMBL/GenBank/DDBJ databases">
        <title>Characteristics and mechanism of a salt-tolerant marine origin heterotrophic nitrifying- aerobic denitrifying bacteria Marinobacter xestospongiae HN1.</title>
        <authorList>
            <person name="Qi R."/>
        </authorList>
    </citation>
    <scope>NUCLEOTIDE SEQUENCE [LARGE SCALE GENOMIC DNA]</scope>
    <source>
        <strain evidence="8 9">HN1</strain>
    </source>
</reference>
<dbReference type="SUPFAM" id="SSF55874">
    <property type="entry name" value="ATPase domain of HSP90 chaperone/DNA topoisomerase II/histidine kinase"/>
    <property type="match status" value="1"/>
</dbReference>
<keyword evidence="3" id="KW-0808">Transferase</keyword>
<feature type="domain" description="Histidine kinase" evidence="7">
    <location>
        <begin position="30"/>
        <end position="242"/>
    </location>
</feature>
<organism evidence="8 9">
    <name type="scientific">Marinobacter xestospongiae</name>
    <dbReference type="NCBI Taxonomy" id="994319"/>
    <lineage>
        <taxon>Bacteria</taxon>
        <taxon>Pseudomonadati</taxon>
        <taxon>Pseudomonadota</taxon>
        <taxon>Gammaproteobacteria</taxon>
        <taxon>Pseudomonadales</taxon>
        <taxon>Marinobacteraceae</taxon>
        <taxon>Marinobacter</taxon>
    </lineage>
</organism>
<dbReference type="EC" id="2.7.13.3" evidence="2"/>
<evidence type="ECO:0000256" key="5">
    <source>
        <dbReference type="ARBA" id="ARBA00022777"/>
    </source>
</evidence>
<keyword evidence="9" id="KW-1185">Reference proteome</keyword>
<keyword evidence="6" id="KW-0067">ATP-binding</keyword>
<sequence>MTDTQNPSALSAKNTSQADQSIDFSMVIASAVHDMKNSLGMLLNSLDELRQEHGEQLSGTRGFNTLQYEAERVHNDLVQLLGIYRLGEQTLSAHIEEHFVPDFLQENLARHTPLLDGLGIQCSVAADDLLGFFDEDLLTGVLNNTINNAIRYTRSRIHLTARQQDDYLVIGVEDDGRGYPESMQHSGPVSFGSLDFNSGSTSLGLFFASTVAQLHNQGGRKGEIRLRNGGQFGGGVFEIWLP</sequence>
<dbReference type="EMBL" id="JAWIIJ010000014">
    <property type="protein sequence ID" value="MDV2080403.1"/>
    <property type="molecule type" value="Genomic_DNA"/>
</dbReference>
<dbReference type="Gene3D" id="3.30.565.10">
    <property type="entry name" value="Histidine kinase-like ATPase, C-terminal domain"/>
    <property type="match status" value="1"/>
</dbReference>
<dbReference type="InterPro" id="IPR003594">
    <property type="entry name" value="HATPase_dom"/>
</dbReference>
<keyword evidence="5 8" id="KW-0418">Kinase</keyword>
<evidence type="ECO:0000256" key="2">
    <source>
        <dbReference type="ARBA" id="ARBA00012438"/>
    </source>
</evidence>
<dbReference type="RefSeq" id="WP_316974820.1">
    <property type="nucleotide sequence ID" value="NZ_JAWIIJ010000014.1"/>
</dbReference>
<dbReference type="PANTHER" id="PTHR44936:SF10">
    <property type="entry name" value="SENSOR PROTEIN RSTB"/>
    <property type="match status" value="1"/>
</dbReference>
<comment type="catalytic activity">
    <reaction evidence="1">
        <text>ATP + protein L-histidine = ADP + protein N-phospho-L-histidine.</text>
        <dbReference type="EC" id="2.7.13.3"/>
    </reaction>
</comment>
<dbReference type="InterPro" id="IPR050980">
    <property type="entry name" value="2C_sensor_his_kinase"/>
</dbReference>
<evidence type="ECO:0000259" key="7">
    <source>
        <dbReference type="PROSITE" id="PS50109"/>
    </source>
</evidence>
<evidence type="ECO:0000256" key="3">
    <source>
        <dbReference type="ARBA" id="ARBA00022679"/>
    </source>
</evidence>
<name>A0ABU3W1J3_9GAMM</name>
<keyword evidence="4" id="KW-0547">Nucleotide-binding</keyword>
<dbReference type="InterPro" id="IPR036890">
    <property type="entry name" value="HATPase_C_sf"/>
</dbReference>
<evidence type="ECO:0000256" key="1">
    <source>
        <dbReference type="ARBA" id="ARBA00000085"/>
    </source>
</evidence>
<dbReference type="GO" id="GO:0016301">
    <property type="term" value="F:kinase activity"/>
    <property type="evidence" value="ECO:0007669"/>
    <property type="project" value="UniProtKB-KW"/>
</dbReference>
<dbReference type="Proteomes" id="UP001269819">
    <property type="component" value="Unassembled WGS sequence"/>
</dbReference>
<evidence type="ECO:0000256" key="6">
    <source>
        <dbReference type="ARBA" id="ARBA00022840"/>
    </source>
</evidence>
<evidence type="ECO:0000313" key="8">
    <source>
        <dbReference type="EMBL" id="MDV2080403.1"/>
    </source>
</evidence>
<evidence type="ECO:0000256" key="4">
    <source>
        <dbReference type="ARBA" id="ARBA00022741"/>
    </source>
</evidence>